<accession>A0ABM9FCW8</accession>
<dbReference type="EMBL" id="CALSBS010000018">
    <property type="protein sequence ID" value="CAH6661033.1"/>
    <property type="molecule type" value="Genomic_DNA"/>
</dbReference>
<reference evidence="3" key="1">
    <citation type="submission" date="2022-05" db="EMBL/GenBank/DDBJ databases">
        <authorList>
            <person name="Blom J."/>
        </authorList>
    </citation>
    <scope>NUCLEOTIDE SEQUENCE</scope>
    <source>
        <strain evidence="3">Type strain: CPO20170097</strain>
    </source>
</reference>
<comment type="caution">
    <text evidence="3">The sequence shown here is derived from an EMBL/GenBank/DDBJ whole genome shotgun (WGS) entry which is preliminary data.</text>
</comment>
<organism evidence="3 4">
    <name type="scientific">Pseudocitrobacter vendiensis</name>
    <dbReference type="NCBI Taxonomy" id="2488306"/>
    <lineage>
        <taxon>Bacteria</taxon>
        <taxon>Pseudomonadati</taxon>
        <taxon>Pseudomonadota</taxon>
        <taxon>Gammaproteobacteria</taxon>
        <taxon>Enterobacterales</taxon>
        <taxon>Enterobacteriaceae</taxon>
        <taxon>Pseudocitrobacter</taxon>
    </lineage>
</organism>
<dbReference type="Gene3D" id="3.40.190.170">
    <property type="entry name" value="Bacterial extracellular solute-binding protein, family 7"/>
    <property type="match status" value="1"/>
</dbReference>
<feature type="chain" id="PRO_5046765367" evidence="2">
    <location>
        <begin position="24"/>
        <end position="326"/>
    </location>
</feature>
<evidence type="ECO:0000313" key="4">
    <source>
        <dbReference type="Proteomes" id="UP001152651"/>
    </source>
</evidence>
<dbReference type="NCBIfam" id="NF037995">
    <property type="entry name" value="TRAP_S1"/>
    <property type="match status" value="1"/>
</dbReference>
<dbReference type="CDD" id="cd13671">
    <property type="entry name" value="PBP2_TRAP_SBP_like_3"/>
    <property type="match status" value="1"/>
</dbReference>
<evidence type="ECO:0000313" key="3">
    <source>
        <dbReference type="EMBL" id="CAH6661033.1"/>
    </source>
</evidence>
<proteinExistence type="predicted"/>
<dbReference type="NCBIfam" id="TIGR00787">
    <property type="entry name" value="dctP"/>
    <property type="match status" value="1"/>
</dbReference>
<dbReference type="Proteomes" id="UP001152651">
    <property type="component" value="Unassembled WGS sequence"/>
</dbReference>
<dbReference type="Pfam" id="PF03480">
    <property type="entry name" value="DctP"/>
    <property type="match status" value="1"/>
</dbReference>
<gene>
    <name evidence="3" type="ORF">FBBNIHIM_18150</name>
</gene>
<evidence type="ECO:0000256" key="2">
    <source>
        <dbReference type="SAM" id="SignalP"/>
    </source>
</evidence>
<dbReference type="PIRSF" id="PIRSF006470">
    <property type="entry name" value="DctB"/>
    <property type="match status" value="1"/>
</dbReference>
<dbReference type="InterPro" id="IPR038404">
    <property type="entry name" value="TRAP_DctP_sf"/>
</dbReference>
<keyword evidence="1 2" id="KW-0732">Signal</keyword>
<dbReference type="PANTHER" id="PTHR33376">
    <property type="match status" value="1"/>
</dbReference>
<dbReference type="InterPro" id="IPR018389">
    <property type="entry name" value="DctP_fam"/>
</dbReference>
<feature type="signal peptide" evidence="2">
    <location>
        <begin position="1"/>
        <end position="23"/>
    </location>
</feature>
<name>A0ABM9FCW8_9ENTR</name>
<dbReference type="PANTHER" id="PTHR33376:SF2">
    <property type="entry name" value="DICARBOXYLATE-BINDING PERIPLASMIC PROTEIN"/>
    <property type="match status" value="1"/>
</dbReference>
<dbReference type="SUPFAM" id="SSF53850">
    <property type="entry name" value="Periplasmic binding protein-like II"/>
    <property type="match status" value="1"/>
</dbReference>
<dbReference type="InterPro" id="IPR004682">
    <property type="entry name" value="TRAP_DctP"/>
</dbReference>
<keyword evidence="4" id="KW-1185">Reference proteome</keyword>
<protein>
    <submittedName>
        <fullName evidence="3">TRAP transporter substrate-binding protein</fullName>
    </submittedName>
</protein>
<sequence>MKLLRTVKILLMCCLSLPAISHAGTVLRLAYAENSQPVKDALRYLGDQIEEKTHGEIKVMYFPDGQLGGERELVELTQVGVVDITKVSSGLMESFSPMYGVFSLPYLFADRDEYYKVMDNPEVMTSVYQSTEAQGFIGIGWYDSGARNFYMSKAPVRSIADLKGKKIRVMQSETAIRTLKLLGASPIAMSQAEVYTSLQQGILDGAENNEFALTIARHGEVARFYTYDMHTRIPDILVMSSLTLEKLTPEQQQIVKDAVKASIAFEKSAWDAEIEKTRQQAIKDFNVEFFDIDIKPFQQAVQPIYASLKNRPELDALYQKIQAAKH</sequence>
<evidence type="ECO:0000256" key="1">
    <source>
        <dbReference type="ARBA" id="ARBA00022729"/>
    </source>
</evidence>